<evidence type="ECO:0000256" key="2">
    <source>
        <dbReference type="SAM" id="SignalP"/>
    </source>
</evidence>
<evidence type="ECO:0000256" key="1">
    <source>
        <dbReference type="SAM" id="MobiDB-lite"/>
    </source>
</evidence>
<evidence type="ECO:0000313" key="3">
    <source>
        <dbReference type="EMBL" id="TQE93427.1"/>
    </source>
</evidence>
<dbReference type="PROSITE" id="PS51257">
    <property type="entry name" value="PROKAR_LIPOPROTEIN"/>
    <property type="match status" value="1"/>
</dbReference>
<dbReference type="EMBL" id="VIGC01000040">
    <property type="protein sequence ID" value="TQE93427.1"/>
    <property type="molecule type" value="Genomic_DNA"/>
</dbReference>
<accession>A0A540V9H8</accession>
<dbReference type="SUPFAM" id="SSF89392">
    <property type="entry name" value="Prokaryotic lipoproteins and lipoprotein localization factors"/>
    <property type="match status" value="1"/>
</dbReference>
<feature type="signal peptide" evidence="2">
    <location>
        <begin position="1"/>
        <end position="28"/>
    </location>
</feature>
<evidence type="ECO:0008006" key="5">
    <source>
        <dbReference type="Google" id="ProtNLM"/>
    </source>
</evidence>
<reference evidence="3 4" key="1">
    <citation type="submission" date="2019-06" db="EMBL/GenBank/DDBJ databases">
        <title>Genome sequence of Litorilinea aerophila BAA-2444.</title>
        <authorList>
            <person name="Maclea K.S."/>
            <person name="Maurais E.G."/>
            <person name="Iannazzi L.C."/>
        </authorList>
    </citation>
    <scope>NUCLEOTIDE SEQUENCE [LARGE SCALE GENOMIC DNA]</scope>
    <source>
        <strain evidence="3 4">ATCC BAA-2444</strain>
    </source>
</reference>
<gene>
    <name evidence="3" type="ORF">FKZ61_21400</name>
</gene>
<evidence type="ECO:0000313" key="4">
    <source>
        <dbReference type="Proteomes" id="UP000317371"/>
    </source>
</evidence>
<dbReference type="Proteomes" id="UP000317371">
    <property type="component" value="Unassembled WGS sequence"/>
</dbReference>
<dbReference type="InterPro" id="IPR029046">
    <property type="entry name" value="LolA/LolB/LppX"/>
</dbReference>
<feature type="chain" id="PRO_5023103173" description="LppX_LprAFG lipoprotein" evidence="2">
    <location>
        <begin position="29"/>
        <end position="404"/>
    </location>
</feature>
<sequence length="404" mass="42524">MFRPIHAILPLVLAMALAGCFGRNTPSATPTAMATPTVAADSGASAPATATPEAAMPTATAPGEPATAAPEEPAAAGPEEVTLQTVEEAPHIQRYRVRITIHSESPRGVDEIQVNGAYVKEPPAEHIQMAFTQGDQVEQLEIVLADGMRYVKSGDLWVAAPDAKANLQELTLITPQALTDLGEAPVLVGQENLDGQELLHYRVAQEAIPVVGTEGDTLDVSQADSAQLDFWVDLAEQVIVKMALTMEDAGTDGGAASKVDLTFEYYDLNGDIVIHAPENVLGAPGAGAPAPGSQAGDGATPDISQLSPTRQMLYALFGFDLLLPTGTDYTLLSEQFAEFTAPYTREEAIQMFETVLPANGYTLVSKLDAPSGETVLMFQKDGKTLTIAVSTAEDAVRVQVVSAP</sequence>
<feature type="region of interest" description="Disordered" evidence="1">
    <location>
        <begin position="39"/>
        <end position="79"/>
    </location>
</feature>
<proteinExistence type="predicted"/>
<dbReference type="Gene3D" id="2.50.20.20">
    <property type="match status" value="1"/>
</dbReference>
<dbReference type="AlphaFoldDB" id="A0A540V9H8"/>
<protein>
    <recommendedName>
        <fullName evidence="5">LppX_LprAFG lipoprotein</fullName>
    </recommendedName>
</protein>
<keyword evidence="4" id="KW-1185">Reference proteome</keyword>
<organism evidence="3 4">
    <name type="scientific">Litorilinea aerophila</name>
    <dbReference type="NCBI Taxonomy" id="1204385"/>
    <lineage>
        <taxon>Bacteria</taxon>
        <taxon>Bacillati</taxon>
        <taxon>Chloroflexota</taxon>
        <taxon>Caldilineae</taxon>
        <taxon>Caldilineales</taxon>
        <taxon>Caldilineaceae</taxon>
        <taxon>Litorilinea</taxon>
    </lineage>
</organism>
<name>A0A540V9H8_9CHLR</name>
<comment type="caution">
    <text evidence="3">The sequence shown here is derived from an EMBL/GenBank/DDBJ whole genome shotgun (WGS) entry which is preliminary data.</text>
</comment>
<dbReference type="RefSeq" id="WP_141612208.1">
    <property type="nucleotide sequence ID" value="NZ_VIGC02000040.1"/>
</dbReference>
<keyword evidence="2" id="KW-0732">Signal</keyword>
<dbReference type="InParanoid" id="A0A540V9H8"/>